<organism evidence="1 2">
    <name type="scientific">Paraburkholderia elongata</name>
    <dbReference type="NCBI Taxonomy" id="2675747"/>
    <lineage>
        <taxon>Bacteria</taxon>
        <taxon>Pseudomonadati</taxon>
        <taxon>Pseudomonadota</taxon>
        <taxon>Betaproteobacteria</taxon>
        <taxon>Burkholderiales</taxon>
        <taxon>Burkholderiaceae</taxon>
        <taxon>Paraburkholderia</taxon>
    </lineage>
</organism>
<evidence type="ECO:0000313" key="2">
    <source>
        <dbReference type="Proteomes" id="UP000655523"/>
    </source>
</evidence>
<name>A0A972NUI0_9BURK</name>
<comment type="caution">
    <text evidence="1">The sequence shown here is derived from an EMBL/GenBank/DDBJ whole genome shotgun (WGS) entry which is preliminary data.</text>
</comment>
<accession>A0A972NUI0</accession>
<evidence type="ECO:0000313" key="1">
    <source>
        <dbReference type="EMBL" id="NPT58688.1"/>
    </source>
</evidence>
<reference evidence="1 2" key="1">
    <citation type="submission" date="2019-11" db="EMBL/GenBank/DDBJ databases">
        <title>Metabolism of dissolved organic matter in forest soils.</title>
        <authorList>
            <person name="Cyle K.T."/>
            <person name="Wilhelm R.C."/>
            <person name="Martinez C.E."/>
        </authorList>
    </citation>
    <scope>NUCLEOTIDE SEQUENCE [LARGE SCALE GENOMIC DNA]</scope>
    <source>
        <strain evidence="1 2">5N</strain>
    </source>
</reference>
<keyword evidence="2" id="KW-1185">Reference proteome</keyword>
<proteinExistence type="predicted"/>
<dbReference type="AlphaFoldDB" id="A0A972NUI0"/>
<protein>
    <submittedName>
        <fullName evidence="1">Uncharacterized protein</fullName>
    </submittedName>
</protein>
<dbReference type="RefSeq" id="WP_172171396.1">
    <property type="nucleotide sequence ID" value="NZ_WOEZ01000178.1"/>
</dbReference>
<sequence>MNRHRKEACTLLTDRDRDALYPVRQTFVAWRRNSDSTARDDDAIGHLLDAIDDALELTEGDDTESWQRAIERVRSMLAHVGLTTNDWRLQDVVGAQYRMLVARGVTG</sequence>
<dbReference type="Proteomes" id="UP000655523">
    <property type="component" value="Unassembled WGS sequence"/>
</dbReference>
<dbReference type="EMBL" id="WOEZ01000178">
    <property type="protein sequence ID" value="NPT58688.1"/>
    <property type="molecule type" value="Genomic_DNA"/>
</dbReference>
<gene>
    <name evidence="1" type="ORF">GNZ13_30060</name>
</gene>